<dbReference type="Proteomes" id="UP000479710">
    <property type="component" value="Unassembled WGS sequence"/>
</dbReference>
<feature type="compositionally biased region" description="Basic and acidic residues" evidence="1">
    <location>
        <begin position="70"/>
        <end position="81"/>
    </location>
</feature>
<evidence type="ECO:0000313" key="3">
    <source>
        <dbReference type="Proteomes" id="UP000479710"/>
    </source>
</evidence>
<protein>
    <submittedName>
        <fullName evidence="2">Uncharacterized protein</fullName>
    </submittedName>
</protein>
<organism evidence="2 3">
    <name type="scientific">Oryza meyeriana var. granulata</name>
    <dbReference type="NCBI Taxonomy" id="110450"/>
    <lineage>
        <taxon>Eukaryota</taxon>
        <taxon>Viridiplantae</taxon>
        <taxon>Streptophyta</taxon>
        <taxon>Embryophyta</taxon>
        <taxon>Tracheophyta</taxon>
        <taxon>Spermatophyta</taxon>
        <taxon>Magnoliopsida</taxon>
        <taxon>Liliopsida</taxon>
        <taxon>Poales</taxon>
        <taxon>Poaceae</taxon>
        <taxon>BOP clade</taxon>
        <taxon>Oryzoideae</taxon>
        <taxon>Oryzeae</taxon>
        <taxon>Oryzinae</taxon>
        <taxon>Oryza</taxon>
        <taxon>Oryza meyeriana</taxon>
    </lineage>
</organism>
<keyword evidence="3" id="KW-1185">Reference proteome</keyword>
<name>A0A6G1CMN8_9ORYZ</name>
<gene>
    <name evidence="2" type="ORF">E2562_000303</name>
</gene>
<feature type="compositionally biased region" description="Basic residues" evidence="1">
    <location>
        <begin position="54"/>
        <end position="64"/>
    </location>
</feature>
<reference evidence="2 3" key="1">
    <citation type="submission" date="2019-11" db="EMBL/GenBank/DDBJ databases">
        <title>Whole genome sequence of Oryza granulata.</title>
        <authorList>
            <person name="Li W."/>
        </authorList>
    </citation>
    <scope>NUCLEOTIDE SEQUENCE [LARGE SCALE GENOMIC DNA]</scope>
    <source>
        <strain evidence="3">cv. Menghai</strain>
        <tissue evidence="2">Leaf</tissue>
    </source>
</reference>
<proteinExistence type="predicted"/>
<feature type="region of interest" description="Disordered" evidence="1">
    <location>
        <begin position="54"/>
        <end position="81"/>
    </location>
</feature>
<comment type="caution">
    <text evidence="2">The sequence shown here is derived from an EMBL/GenBank/DDBJ whole genome shotgun (WGS) entry which is preliminary data.</text>
</comment>
<dbReference type="EMBL" id="SPHZ02000008">
    <property type="protein sequence ID" value="KAF0901422.1"/>
    <property type="molecule type" value="Genomic_DNA"/>
</dbReference>
<accession>A0A6G1CMN8</accession>
<dbReference type="AlphaFoldDB" id="A0A6G1CMN8"/>
<sequence length="81" mass="9120">MAKREERGRRTMVMFAGVAVAESEGGPSGARRLDLGCDAEHLGIETYGCQRRSHRGAKRWRKAARWQSQRRGERPRGAPGR</sequence>
<evidence type="ECO:0000313" key="2">
    <source>
        <dbReference type="EMBL" id="KAF0901422.1"/>
    </source>
</evidence>
<evidence type="ECO:0000256" key="1">
    <source>
        <dbReference type="SAM" id="MobiDB-lite"/>
    </source>
</evidence>